<dbReference type="SMART" id="SM00408">
    <property type="entry name" value="IGc2"/>
    <property type="match status" value="1"/>
</dbReference>
<comment type="subcellular location">
    <subcellularLocation>
        <location evidence="1">Membrane</location>
        <topology evidence="1">Single-pass type I membrane protein</topology>
    </subcellularLocation>
</comment>
<dbReference type="InterPro" id="IPR051275">
    <property type="entry name" value="Cell_adhesion_signaling"/>
</dbReference>
<proteinExistence type="predicted"/>
<accession>A0ABD0JS48</accession>
<dbReference type="InterPro" id="IPR013783">
    <property type="entry name" value="Ig-like_fold"/>
</dbReference>
<feature type="compositionally biased region" description="Polar residues" evidence="6">
    <location>
        <begin position="681"/>
        <end position="690"/>
    </location>
</feature>
<evidence type="ECO:0000256" key="6">
    <source>
        <dbReference type="SAM" id="MobiDB-lite"/>
    </source>
</evidence>
<evidence type="ECO:0000313" key="11">
    <source>
        <dbReference type="Proteomes" id="UP001519460"/>
    </source>
</evidence>
<feature type="region of interest" description="Disordered" evidence="6">
    <location>
        <begin position="646"/>
        <end position="690"/>
    </location>
</feature>
<dbReference type="AlphaFoldDB" id="A0ABD0JS48"/>
<feature type="domain" description="Ig-like" evidence="9">
    <location>
        <begin position="245"/>
        <end position="332"/>
    </location>
</feature>
<keyword evidence="2 7" id="KW-0472">Membrane</keyword>
<dbReference type="PROSITE" id="PS50835">
    <property type="entry name" value="IG_LIKE"/>
    <property type="match status" value="2"/>
</dbReference>
<comment type="caution">
    <text evidence="10">The sequence shown here is derived from an EMBL/GenBank/DDBJ whole genome shotgun (WGS) entry which is preliminary data.</text>
</comment>
<dbReference type="InterPro" id="IPR003598">
    <property type="entry name" value="Ig_sub2"/>
</dbReference>
<dbReference type="Proteomes" id="UP001519460">
    <property type="component" value="Unassembled WGS sequence"/>
</dbReference>
<evidence type="ECO:0000256" key="2">
    <source>
        <dbReference type="ARBA" id="ARBA00023136"/>
    </source>
</evidence>
<evidence type="ECO:0000259" key="9">
    <source>
        <dbReference type="PROSITE" id="PS50835"/>
    </source>
</evidence>
<keyword evidence="5" id="KW-0393">Immunoglobulin domain</keyword>
<keyword evidence="11" id="KW-1185">Reference proteome</keyword>
<feature type="domain" description="Ig-like" evidence="9">
    <location>
        <begin position="339"/>
        <end position="419"/>
    </location>
</feature>
<sequence length="690" mass="74914">MWGHHDSHYGGFVLVLTAVLHVCTGLRLQPCRSGVVEVLEGSNSFSFTCDQYSNAITWYYKTRRSLEQIIGTCDATACQATGIPPGLFSLTFLTASSSRVNLTNQVTERRYGITYRCADSQTTDRCQVDIVSHAVLPPAGASVTEARWALQGTSDVTSVFSSLGRYSCQWREADQSGQVISAIEGVLTLSPVISDSSNTQNRTGTCTLSKSLPTLDGNYTYSVVVSPGQTVRVGGAVHIVRPVTPRVTCSPSPWVPENTDVICTCSTQSVGRPEGRLRWFRGKINTINSGNYGDTRLTLTSQRMTRADHNVTTFRCDVEWAESITEESYTAQVGYAVSPPIFTVTSSTVRENQSVAFTCRADGRPTPNITLVNRDTGRQLRRQSSPLSYSVSRARCEDAGVYTCSASNGIGPDQVETIKFLVNCEPRTQEGQSDPARLPALTFMGDSETLMFSTIAYPTPASFNLTFLGSTYTSNTPSVIAADIDAVVFCRQSPTQVHIASCYVVVFNVTSASAAGYYRVTLANDQGEGNFVFQIRLSDTEGEISESGTDQSSVSLAPIAALSAVLVALLLAIVILTVWLWRRGWVLPCVSPDGTSSPSVSRRLSKETPAADYYLTPVSGRRDTVPRFAAPTGPYDSLQMDDVNVRSPYAEIGHHDNQPPHASRGAEPAYSNTRPQEETNDNSSSYLELV</sequence>
<dbReference type="InterPro" id="IPR003599">
    <property type="entry name" value="Ig_sub"/>
</dbReference>
<dbReference type="InterPro" id="IPR036179">
    <property type="entry name" value="Ig-like_dom_sf"/>
</dbReference>
<keyword evidence="7" id="KW-1133">Transmembrane helix</keyword>
<evidence type="ECO:0000256" key="5">
    <source>
        <dbReference type="ARBA" id="ARBA00023319"/>
    </source>
</evidence>
<dbReference type="PANTHER" id="PTHR11640">
    <property type="entry name" value="NEPHRIN"/>
    <property type="match status" value="1"/>
</dbReference>
<dbReference type="Gene3D" id="2.60.40.10">
    <property type="entry name" value="Immunoglobulins"/>
    <property type="match status" value="1"/>
</dbReference>
<protein>
    <recommendedName>
        <fullName evidence="9">Ig-like domain-containing protein</fullName>
    </recommendedName>
</protein>
<feature type="chain" id="PRO_5044853779" description="Ig-like domain-containing protein" evidence="8">
    <location>
        <begin position="26"/>
        <end position="690"/>
    </location>
</feature>
<keyword evidence="4" id="KW-0325">Glycoprotein</keyword>
<name>A0ABD0JS48_9CAEN</name>
<keyword evidence="3" id="KW-1015">Disulfide bond</keyword>
<dbReference type="PANTHER" id="PTHR11640:SF164">
    <property type="entry name" value="MAM DOMAIN-CONTAINING GLYCOSYLPHOSPHATIDYLINOSITOL ANCHOR PROTEIN 1"/>
    <property type="match status" value="1"/>
</dbReference>
<evidence type="ECO:0000313" key="10">
    <source>
        <dbReference type="EMBL" id="KAK7477510.1"/>
    </source>
</evidence>
<feature type="transmembrane region" description="Helical" evidence="7">
    <location>
        <begin position="559"/>
        <end position="581"/>
    </location>
</feature>
<evidence type="ECO:0000256" key="8">
    <source>
        <dbReference type="SAM" id="SignalP"/>
    </source>
</evidence>
<dbReference type="InterPro" id="IPR007110">
    <property type="entry name" value="Ig-like_dom"/>
</dbReference>
<dbReference type="Pfam" id="PF13927">
    <property type="entry name" value="Ig_3"/>
    <property type="match status" value="1"/>
</dbReference>
<dbReference type="SUPFAM" id="SSF48726">
    <property type="entry name" value="Immunoglobulin"/>
    <property type="match status" value="2"/>
</dbReference>
<feature type="signal peptide" evidence="8">
    <location>
        <begin position="1"/>
        <end position="25"/>
    </location>
</feature>
<dbReference type="SMART" id="SM00409">
    <property type="entry name" value="IG"/>
    <property type="match status" value="1"/>
</dbReference>
<gene>
    <name evidence="10" type="ORF">BaRGS_00031195</name>
</gene>
<organism evidence="10 11">
    <name type="scientific">Batillaria attramentaria</name>
    <dbReference type="NCBI Taxonomy" id="370345"/>
    <lineage>
        <taxon>Eukaryota</taxon>
        <taxon>Metazoa</taxon>
        <taxon>Spiralia</taxon>
        <taxon>Lophotrochozoa</taxon>
        <taxon>Mollusca</taxon>
        <taxon>Gastropoda</taxon>
        <taxon>Caenogastropoda</taxon>
        <taxon>Sorbeoconcha</taxon>
        <taxon>Cerithioidea</taxon>
        <taxon>Batillariidae</taxon>
        <taxon>Batillaria</taxon>
    </lineage>
</organism>
<dbReference type="GO" id="GO:0016020">
    <property type="term" value="C:membrane"/>
    <property type="evidence" value="ECO:0007669"/>
    <property type="project" value="UniProtKB-SubCell"/>
</dbReference>
<dbReference type="EMBL" id="JACVVK020000347">
    <property type="protein sequence ID" value="KAK7477510.1"/>
    <property type="molecule type" value="Genomic_DNA"/>
</dbReference>
<evidence type="ECO:0000256" key="3">
    <source>
        <dbReference type="ARBA" id="ARBA00023157"/>
    </source>
</evidence>
<evidence type="ECO:0000256" key="7">
    <source>
        <dbReference type="SAM" id="Phobius"/>
    </source>
</evidence>
<evidence type="ECO:0000256" key="1">
    <source>
        <dbReference type="ARBA" id="ARBA00004479"/>
    </source>
</evidence>
<reference evidence="10 11" key="1">
    <citation type="journal article" date="2023" name="Sci. Data">
        <title>Genome assembly of the Korean intertidal mud-creeper Batillaria attramentaria.</title>
        <authorList>
            <person name="Patra A.K."/>
            <person name="Ho P.T."/>
            <person name="Jun S."/>
            <person name="Lee S.J."/>
            <person name="Kim Y."/>
            <person name="Won Y.J."/>
        </authorList>
    </citation>
    <scope>NUCLEOTIDE SEQUENCE [LARGE SCALE GENOMIC DNA]</scope>
    <source>
        <strain evidence="10">Wonlab-2016</strain>
    </source>
</reference>
<evidence type="ECO:0000256" key="4">
    <source>
        <dbReference type="ARBA" id="ARBA00023180"/>
    </source>
</evidence>
<keyword evidence="7" id="KW-0812">Transmembrane</keyword>
<keyword evidence="8" id="KW-0732">Signal</keyword>